<dbReference type="EMBL" id="QJJX01000002">
    <property type="protein sequence ID" value="PXX24474.1"/>
    <property type="molecule type" value="Genomic_DNA"/>
</dbReference>
<reference evidence="1 2" key="1">
    <citation type="submission" date="2018-05" db="EMBL/GenBank/DDBJ databases">
        <title>Genomic Encyclopedia of Type Strains, Phase I: the one thousand microbial genomes (KMG-I) project.</title>
        <authorList>
            <person name="Kyrpides N."/>
        </authorList>
    </citation>
    <scope>NUCLEOTIDE SEQUENCE [LARGE SCALE GENOMIC DNA]</scope>
    <source>
        <strain evidence="1 2">DSM 15611</strain>
    </source>
</reference>
<gene>
    <name evidence="1" type="ORF">EJ73_00280</name>
</gene>
<comment type="caution">
    <text evidence="1">The sequence shown here is derived from an EMBL/GenBank/DDBJ whole genome shotgun (WGS) entry which is preliminary data.</text>
</comment>
<accession>A0A318I0R9</accession>
<dbReference type="AlphaFoldDB" id="A0A318I0R9"/>
<name>A0A318I0R9_9BACT</name>
<evidence type="ECO:0000313" key="1">
    <source>
        <dbReference type="EMBL" id="PXX24474.1"/>
    </source>
</evidence>
<protein>
    <submittedName>
        <fullName evidence="1">Uncharacterized protein</fullName>
    </submittedName>
</protein>
<evidence type="ECO:0000313" key="2">
    <source>
        <dbReference type="Proteomes" id="UP000248314"/>
    </source>
</evidence>
<keyword evidence="2" id="KW-1185">Reference proteome</keyword>
<dbReference type="Proteomes" id="UP000248314">
    <property type="component" value="Unassembled WGS sequence"/>
</dbReference>
<sequence length="40" mass="4847">MHFLYENKACVILLFVNKQVHILHKFVEIMFKNQMLSLLI</sequence>
<proteinExistence type="predicted"/>
<organism evidence="1 2">
    <name type="scientific">Hoylesella shahii DSM 15611 = JCM 12083</name>
    <dbReference type="NCBI Taxonomy" id="1122991"/>
    <lineage>
        <taxon>Bacteria</taxon>
        <taxon>Pseudomonadati</taxon>
        <taxon>Bacteroidota</taxon>
        <taxon>Bacteroidia</taxon>
        <taxon>Bacteroidales</taxon>
        <taxon>Prevotellaceae</taxon>
        <taxon>Hoylesella</taxon>
    </lineage>
</organism>